<keyword evidence="3" id="KW-1185">Reference proteome</keyword>
<sequence length="125" mass="13354">MRKSAYGFTLFEAVIVTIILGVAVVIFSSFLAPQLSQSGEYHYFSRSSALGQSVMTDMLSVDTSVTSLASAAENIIDNLDPSYANFVLDIDIDPVSGAANLQQISLTITASSQPPITFTGFKGEY</sequence>
<dbReference type="RefSeq" id="WP_134835047.1">
    <property type="nucleotide sequence ID" value="NZ_SATR01000009.1"/>
</dbReference>
<feature type="transmembrane region" description="Helical" evidence="1">
    <location>
        <begin position="6"/>
        <end position="32"/>
    </location>
</feature>
<reference evidence="2 3" key="1">
    <citation type="submission" date="2019-01" db="EMBL/GenBank/DDBJ databases">
        <title>Vibrio BEI176 sp. nov, a marine bacterium isolated from China: eastern marignal seas.</title>
        <authorList>
            <person name="Li B."/>
        </authorList>
    </citation>
    <scope>NUCLEOTIDE SEQUENCE [LARGE SCALE GENOMIC DNA]</scope>
    <source>
        <strain evidence="2 3">BEI176</strain>
    </source>
</reference>
<name>A0A4Y8WH43_9VIBR</name>
<protein>
    <submittedName>
        <fullName evidence="2">MSHA biogenesis protein MshD</fullName>
    </submittedName>
</protein>
<organism evidence="2 3">
    <name type="scientific">Vibrio ouci</name>
    <dbReference type="NCBI Taxonomy" id="2499078"/>
    <lineage>
        <taxon>Bacteria</taxon>
        <taxon>Pseudomonadati</taxon>
        <taxon>Pseudomonadota</taxon>
        <taxon>Gammaproteobacteria</taxon>
        <taxon>Vibrionales</taxon>
        <taxon>Vibrionaceae</taxon>
        <taxon>Vibrio</taxon>
    </lineage>
</organism>
<dbReference type="OrthoDB" id="5593857at2"/>
<keyword evidence="1" id="KW-0472">Membrane</keyword>
<keyword evidence="1" id="KW-1133">Transmembrane helix</keyword>
<dbReference type="AlphaFoldDB" id="A0A4Y8WH43"/>
<dbReference type="Proteomes" id="UP000297753">
    <property type="component" value="Unassembled WGS sequence"/>
</dbReference>
<dbReference type="EMBL" id="SATR01000009">
    <property type="protein sequence ID" value="TFH92119.1"/>
    <property type="molecule type" value="Genomic_DNA"/>
</dbReference>
<evidence type="ECO:0000313" key="3">
    <source>
        <dbReference type="Proteomes" id="UP000297753"/>
    </source>
</evidence>
<accession>A0A4Y8WH43</accession>
<gene>
    <name evidence="2" type="ORF">ELS82_08105</name>
</gene>
<proteinExistence type="predicted"/>
<evidence type="ECO:0000313" key="2">
    <source>
        <dbReference type="EMBL" id="TFH92119.1"/>
    </source>
</evidence>
<comment type="caution">
    <text evidence="2">The sequence shown here is derived from an EMBL/GenBank/DDBJ whole genome shotgun (WGS) entry which is preliminary data.</text>
</comment>
<evidence type="ECO:0000256" key="1">
    <source>
        <dbReference type="SAM" id="Phobius"/>
    </source>
</evidence>
<keyword evidence="1" id="KW-0812">Transmembrane</keyword>